<evidence type="ECO:0000313" key="1">
    <source>
        <dbReference type="EMBL" id="QOD72170.1"/>
    </source>
</evidence>
<proteinExistence type="predicted"/>
<dbReference type="EMBL" id="CP061828">
    <property type="protein sequence ID" value="QOD72170.1"/>
    <property type="molecule type" value="Genomic_DNA"/>
</dbReference>
<reference evidence="2" key="2">
    <citation type="submission" date="2020-10" db="EMBL/GenBank/DDBJ databases">
        <title>Clinical and molecular characterization of Acinetobacter seifertii in Taiwan.</title>
        <authorList>
            <person name="Li L.-H."/>
            <person name="Yang Y.-S."/>
            <person name="Sun J.-R."/>
            <person name="Huang T.-W."/>
            <person name="Huang W.-C."/>
            <person name="Wang Y.-C."/>
            <person name="Kuo T.-H."/>
            <person name="Kuo S.-C."/>
            <person name="Chen T.-L."/>
        </authorList>
    </citation>
    <scope>NUCLEOTIDE SEQUENCE [LARGE SCALE GENOMIC DNA]</scope>
    <source>
        <strain evidence="2">AS42</strain>
    </source>
</reference>
<dbReference type="Proteomes" id="UP000516672">
    <property type="component" value="Chromosome"/>
</dbReference>
<gene>
    <name evidence="1" type="ORF">IC779_13875</name>
</gene>
<name>A0A7H2QDN9_9GAMM</name>
<sequence length="264" mass="28221">MGTVIQLNDADFSNQGLPNIFPYIKKENLTYAYDFRHGNFSDLVTGENAKGWLSNVSTNSTVSKLPHEITQLSNNGLYVRLAKNAGLSTHKSIRDYTIGASRFTAVAICGLPSDAEGTGQLPSFLDMGNGSGSLAGIPSIEASGLSIGMRAKPQFTLDISTPANLGQLYFVALVFDGANFIWINKTTGYSEAKSLASLGITQMTATPASVDPGKHCFGSNLNTSAIHDNAILLGQVAFWDDTAMTFTEIDSQYGLLKQIYGSLI</sequence>
<organism evidence="1 2">
    <name type="scientific">Acinetobacter seifertii</name>
    <dbReference type="NCBI Taxonomy" id="1530123"/>
    <lineage>
        <taxon>Bacteria</taxon>
        <taxon>Pseudomonadati</taxon>
        <taxon>Pseudomonadota</taxon>
        <taxon>Gammaproteobacteria</taxon>
        <taxon>Moraxellales</taxon>
        <taxon>Moraxellaceae</taxon>
        <taxon>Acinetobacter</taxon>
        <taxon>Acinetobacter calcoaceticus/baumannii complex</taxon>
    </lineage>
</organism>
<accession>A0A7H2QDN9</accession>
<protein>
    <submittedName>
        <fullName evidence="1">Uncharacterized protein</fullName>
    </submittedName>
</protein>
<dbReference type="AlphaFoldDB" id="A0A7H2QDN9"/>
<dbReference type="RefSeq" id="WP_151792127.1">
    <property type="nucleotide sequence ID" value="NZ_BKOK01000001.1"/>
</dbReference>
<evidence type="ECO:0000313" key="2">
    <source>
        <dbReference type="Proteomes" id="UP000516672"/>
    </source>
</evidence>
<reference evidence="1 2" key="1">
    <citation type="submission" date="2020-09" db="EMBL/GenBank/DDBJ databases">
        <authorList>
            <person name="Chen F.-J."/>
            <person name="Lee Y.-T."/>
        </authorList>
    </citation>
    <scope>NUCLEOTIDE SEQUENCE [LARGE SCALE GENOMIC DNA]</scope>
    <source>
        <strain evidence="1 2">AS42</strain>
    </source>
</reference>